<dbReference type="GO" id="GO:0004657">
    <property type="term" value="F:proline dehydrogenase activity"/>
    <property type="evidence" value="ECO:0007669"/>
    <property type="project" value="UniProtKB-EC"/>
</dbReference>
<proteinExistence type="inferred from homology"/>
<dbReference type="GO" id="GO:0071949">
    <property type="term" value="F:FAD binding"/>
    <property type="evidence" value="ECO:0007669"/>
    <property type="project" value="TreeGrafter"/>
</dbReference>
<dbReference type="PANTHER" id="PTHR13914">
    <property type="entry name" value="PROLINE OXIDASE"/>
    <property type="match status" value="1"/>
</dbReference>
<dbReference type="Gene3D" id="3.20.20.220">
    <property type="match status" value="1"/>
</dbReference>
<comment type="function">
    <text evidence="1">Converts proline to delta-1-pyrroline-5-carboxylate.</text>
</comment>
<evidence type="ECO:0000313" key="3">
    <source>
        <dbReference type="Proteomes" id="UP000792457"/>
    </source>
</evidence>
<dbReference type="GO" id="GO:0005739">
    <property type="term" value="C:mitochondrion"/>
    <property type="evidence" value="ECO:0007669"/>
    <property type="project" value="TreeGrafter"/>
</dbReference>
<comment type="caution">
    <text evidence="2">The sequence shown here is derived from an EMBL/GenBank/DDBJ whole genome shotgun (WGS) entry which is preliminary data.</text>
</comment>
<dbReference type="InterPro" id="IPR015659">
    <property type="entry name" value="Proline_oxidase"/>
</dbReference>
<comment type="cofactor">
    <cofactor evidence="1">
        <name>FAD</name>
        <dbReference type="ChEBI" id="CHEBI:57692"/>
    </cofactor>
</comment>
<comment type="similarity">
    <text evidence="1">Belongs to the proline oxidase family.</text>
</comment>
<keyword evidence="1" id="KW-0274">FAD</keyword>
<keyword evidence="1" id="KW-0560">Oxidoreductase</keyword>
<dbReference type="EMBL" id="KZ309267">
    <property type="protein sequence ID" value="KAG8238025.1"/>
    <property type="molecule type" value="Genomic_DNA"/>
</dbReference>
<evidence type="ECO:0000313" key="2">
    <source>
        <dbReference type="EMBL" id="KAG8238025.1"/>
    </source>
</evidence>
<sequence>MRIAKAILGKRLFTMAMKATFYGHFVAGEDQEKVKPTLERLRSFGVKPILDYSVEEDLSTEEAERREFE</sequence>
<dbReference type="PANTHER" id="PTHR13914:SF0">
    <property type="entry name" value="PROLINE DEHYDROGENASE 1, MITOCHONDRIAL"/>
    <property type="match status" value="1"/>
</dbReference>
<evidence type="ECO:0000256" key="1">
    <source>
        <dbReference type="RuleBase" id="RU364054"/>
    </source>
</evidence>
<keyword evidence="1" id="KW-0285">Flavoprotein</keyword>
<keyword evidence="3" id="KW-1185">Reference proteome</keyword>
<keyword evidence="1" id="KW-0642">Proline metabolism</keyword>
<dbReference type="GO" id="GO:0010133">
    <property type="term" value="P:L-proline catabolic process to L-glutamate"/>
    <property type="evidence" value="ECO:0007669"/>
    <property type="project" value="TreeGrafter"/>
</dbReference>
<dbReference type="Proteomes" id="UP000792457">
    <property type="component" value="Unassembled WGS sequence"/>
</dbReference>
<accession>A0A8K0P6Q2</accession>
<reference evidence="2" key="1">
    <citation type="submission" date="2013-04" db="EMBL/GenBank/DDBJ databases">
        <authorList>
            <person name="Qu J."/>
            <person name="Murali S.C."/>
            <person name="Bandaranaike D."/>
            <person name="Bellair M."/>
            <person name="Blankenburg K."/>
            <person name="Chao H."/>
            <person name="Dinh H."/>
            <person name="Doddapaneni H."/>
            <person name="Downs B."/>
            <person name="Dugan-Rocha S."/>
            <person name="Elkadiri S."/>
            <person name="Gnanaolivu R.D."/>
            <person name="Hernandez B."/>
            <person name="Javaid M."/>
            <person name="Jayaseelan J.C."/>
            <person name="Lee S."/>
            <person name="Li M."/>
            <person name="Ming W."/>
            <person name="Munidasa M."/>
            <person name="Muniz J."/>
            <person name="Nguyen L."/>
            <person name="Ongeri F."/>
            <person name="Osuji N."/>
            <person name="Pu L.-L."/>
            <person name="Puazo M."/>
            <person name="Qu C."/>
            <person name="Quiroz J."/>
            <person name="Raj R."/>
            <person name="Weissenberger G."/>
            <person name="Xin Y."/>
            <person name="Zou X."/>
            <person name="Han Y."/>
            <person name="Richards S."/>
            <person name="Worley K."/>
            <person name="Muzny D."/>
            <person name="Gibbs R."/>
        </authorList>
    </citation>
    <scope>NUCLEOTIDE SEQUENCE</scope>
    <source>
        <strain evidence="2">Sampled in the wild</strain>
    </source>
</reference>
<gene>
    <name evidence="2" type="ORF">J437_LFUL014993</name>
</gene>
<organism evidence="2 3">
    <name type="scientific">Ladona fulva</name>
    <name type="common">Scarce chaser dragonfly</name>
    <name type="synonym">Libellula fulva</name>
    <dbReference type="NCBI Taxonomy" id="123851"/>
    <lineage>
        <taxon>Eukaryota</taxon>
        <taxon>Metazoa</taxon>
        <taxon>Ecdysozoa</taxon>
        <taxon>Arthropoda</taxon>
        <taxon>Hexapoda</taxon>
        <taxon>Insecta</taxon>
        <taxon>Pterygota</taxon>
        <taxon>Palaeoptera</taxon>
        <taxon>Odonata</taxon>
        <taxon>Epiprocta</taxon>
        <taxon>Anisoptera</taxon>
        <taxon>Libelluloidea</taxon>
        <taxon>Libellulidae</taxon>
        <taxon>Ladona</taxon>
    </lineage>
</organism>
<dbReference type="AlphaFoldDB" id="A0A8K0P6Q2"/>
<dbReference type="EC" id="1.5.5.2" evidence="1"/>
<protein>
    <recommendedName>
        <fullName evidence="1">Proline dehydrogenase</fullName>
        <ecNumber evidence="1">1.5.5.2</ecNumber>
    </recommendedName>
</protein>
<comment type="catalytic activity">
    <reaction evidence="1">
        <text>L-proline + a quinone = (S)-1-pyrroline-5-carboxylate + a quinol + H(+)</text>
        <dbReference type="Rhea" id="RHEA:23784"/>
        <dbReference type="ChEBI" id="CHEBI:15378"/>
        <dbReference type="ChEBI" id="CHEBI:17388"/>
        <dbReference type="ChEBI" id="CHEBI:24646"/>
        <dbReference type="ChEBI" id="CHEBI:60039"/>
        <dbReference type="ChEBI" id="CHEBI:132124"/>
        <dbReference type="EC" id="1.5.5.2"/>
    </reaction>
</comment>
<reference evidence="2" key="2">
    <citation type="submission" date="2017-10" db="EMBL/GenBank/DDBJ databases">
        <title>Ladona fulva Genome sequencing and assembly.</title>
        <authorList>
            <person name="Murali S."/>
            <person name="Richards S."/>
            <person name="Bandaranaike D."/>
            <person name="Bellair M."/>
            <person name="Blankenburg K."/>
            <person name="Chao H."/>
            <person name="Dinh H."/>
            <person name="Doddapaneni H."/>
            <person name="Dugan-Rocha S."/>
            <person name="Elkadiri S."/>
            <person name="Gnanaolivu R."/>
            <person name="Hernandez B."/>
            <person name="Skinner E."/>
            <person name="Javaid M."/>
            <person name="Lee S."/>
            <person name="Li M."/>
            <person name="Ming W."/>
            <person name="Munidasa M."/>
            <person name="Muniz J."/>
            <person name="Nguyen L."/>
            <person name="Hughes D."/>
            <person name="Osuji N."/>
            <person name="Pu L.-L."/>
            <person name="Puazo M."/>
            <person name="Qu C."/>
            <person name="Quiroz J."/>
            <person name="Raj R."/>
            <person name="Weissenberger G."/>
            <person name="Xin Y."/>
            <person name="Zou X."/>
            <person name="Han Y."/>
            <person name="Worley K."/>
            <person name="Muzny D."/>
            <person name="Gibbs R."/>
        </authorList>
    </citation>
    <scope>NUCLEOTIDE SEQUENCE</scope>
    <source>
        <strain evidence="2">Sampled in the wild</strain>
    </source>
</reference>
<dbReference type="OrthoDB" id="5464at2759"/>
<name>A0A8K0P6Q2_LADFU</name>